<comment type="caution">
    <text evidence="1">The sequence shown here is derived from an EMBL/GenBank/DDBJ whole genome shotgun (WGS) entry which is preliminary data.</text>
</comment>
<reference evidence="1 2" key="1">
    <citation type="submission" date="2024-02" db="EMBL/GenBank/DDBJ databases">
        <authorList>
            <person name="Chen Y."/>
            <person name="Shah S."/>
            <person name="Dougan E. K."/>
            <person name="Thang M."/>
            <person name="Chan C."/>
        </authorList>
    </citation>
    <scope>NUCLEOTIDE SEQUENCE [LARGE SCALE GENOMIC DNA]</scope>
</reference>
<evidence type="ECO:0000313" key="1">
    <source>
        <dbReference type="EMBL" id="CAK9038682.1"/>
    </source>
</evidence>
<dbReference type="Proteomes" id="UP001642464">
    <property type="component" value="Unassembled WGS sequence"/>
</dbReference>
<organism evidence="1 2">
    <name type="scientific">Durusdinium trenchii</name>
    <dbReference type="NCBI Taxonomy" id="1381693"/>
    <lineage>
        <taxon>Eukaryota</taxon>
        <taxon>Sar</taxon>
        <taxon>Alveolata</taxon>
        <taxon>Dinophyceae</taxon>
        <taxon>Suessiales</taxon>
        <taxon>Symbiodiniaceae</taxon>
        <taxon>Durusdinium</taxon>
    </lineage>
</organism>
<sequence>MIGSTSKDPTVKGSHIWSKVLTMTADAQNLFLHRIFYLHEIATRRAGKASSVKLTLAEWVCEADKIVVLAHVLSQMSDATDSHGDRLFPDALISKLFHCVVEGDYHEEAESWLASLDPTFNAQNTSIWQENMPAPPEPGPDQVSMADERVSSLSMEARRAQYESDTLALARDVAQLGNLYRETCKSQHAERQEKILHIRHQNVIGSGIVSDWMAANCSIQSGFIKEQITAIDRVLARFPSSPVVVWCDCMKLGRMTKTDVNDTTELIECVLKKRGAKAAALCIAPYLTSEKIQNGQRGEQRRLEDKYDGKSLWPERISIRCAPPSSRRKVPIQFDGWVIVDEHSMKDNLFKTCQLISDRATRKEIQFQQESAYVVPFAEKDGVPHASEGQRSYSDVQECAQLLAGDQLPLVLIGSLLDKASIPESEKTILCINVTPYDGWLEKTLMRWNKYGTNSKNSFKTLSVSKSLSTAQFVEKMIAVELMEEWKKGSSSTLGSVRQYEPNPPPQAPDSLADPSKFPLRLVKLEVDMNPALKGWNRFKISLPPAIRSRHLSDPVYGPDWASLLKDFDSKLLGHKFGAGTDLTIVQSLEPAEEEPLVVEPWTEPTSIDQLLNTYILEAKFSGRCPGTLLYLVQAKNRDGQLEQANPQQKYKLFIATWQLSFYGEQVLIKPGHPIYQTTTSHHQSQ</sequence>
<proteinExistence type="predicted"/>
<accession>A0ABP0LHN1</accession>
<dbReference type="EMBL" id="CAXAMM010016347">
    <property type="protein sequence ID" value="CAK9038682.1"/>
    <property type="molecule type" value="Genomic_DNA"/>
</dbReference>
<name>A0ABP0LHN1_9DINO</name>
<evidence type="ECO:0000313" key="2">
    <source>
        <dbReference type="Proteomes" id="UP001642464"/>
    </source>
</evidence>
<keyword evidence="2" id="KW-1185">Reference proteome</keyword>
<gene>
    <name evidence="1" type="ORF">SCF082_LOCUS22718</name>
</gene>
<protein>
    <submittedName>
        <fullName evidence="1">Uncharacterized protein</fullName>
    </submittedName>
</protein>